<dbReference type="PANTHER" id="PTHR30204:SF15">
    <property type="entry name" value="BLL5018 PROTEIN"/>
    <property type="match status" value="1"/>
</dbReference>
<dbReference type="PROSITE" id="PS50937">
    <property type="entry name" value="HTH_MERR_2"/>
    <property type="match status" value="1"/>
</dbReference>
<keyword evidence="4" id="KW-1185">Reference proteome</keyword>
<dbReference type="PANTHER" id="PTHR30204">
    <property type="entry name" value="REDOX-CYCLING DRUG-SENSING TRANSCRIPTIONAL ACTIVATOR SOXR"/>
    <property type="match status" value="1"/>
</dbReference>
<dbReference type="InterPro" id="IPR047057">
    <property type="entry name" value="MerR_fam"/>
</dbReference>
<evidence type="ECO:0000259" key="2">
    <source>
        <dbReference type="PROSITE" id="PS50937"/>
    </source>
</evidence>
<dbReference type="InterPro" id="IPR000551">
    <property type="entry name" value="MerR-type_HTH_dom"/>
</dbReference>
<dbReference type="SUPFAM" id="SSF46955">
    <property type="entry name" value="Putative DNA-binding domain"/>
    <property type="match status" value="1"/>
</dbReference>
<protein>
    <submittedName>
        <fullName evidence="3">MerR family transcriptional regulator</fullName>
    </submittedName>
</protein>
<dbReference type="CDD" id="cd04765">
    <property type="entry name" value="HTH_MlrA-like_sg2"/>
    <property type="match status" value="1"/>
</dbReference>
<dbReference type="AlphaFoldDB" id="A0A5C4S2P6"/>
<dbReference type="InterPro" id="IPR009061">
    <property type="entry name" value="DNA-bd_dom_put_sf"/>
</dbReference>
<sequence>MAFQSNKSYYSIGEVSRISGVPAYLLRYWEGFFTELSPGRDTRGNRRYTNKDVALVLTIKELVYEKGYKIGKAKQMVGKQPRGVDIDSDDKTAEIIKLQQQLKRDRKNHDLVQMRRQAVLRDIKGEIEEVLQLLGS</sequence>
<feature type="domain" description="HTH merR-type" evidence="2">
    <location>
        <begin position="9"/>
        <end position="79"/>
    </location>
</feature>
<name>A0A5C4S2P6_PROVB</name>
<evidence type="ECO:0000313" key="4">
    <source>
        <dbReference type="Proteomes" id="UP000309544"/>
    </source>
</evidence>
<dbReference type="Proteomes" id="UP000309544">
    <property type="component" value="Unassembled WGS sequence"/>
</dbReference>
<accession>A0A5C4S2P6</accession>
<reference evidence="3 4" key="1">
    <citation type="submission" date="2019-05" db="EMBL/GenBank/DDBJ databases">
        <title>Draft Whole-Genome sequence of the green sulfur bacterium Prosthecochloris vibrioformis DSM 260.</title>
        <authorList>
            <person name="Meyer T.E."/>
            <person name="Kyndt J.A."/>
        </authorList>
    </citation>
    <scope>NUCLEOTIDE SEQUENCE [LARGE SCALE GENOMIC DNA]</scope>
    <source>
        <strain evidence="3 4">DSM 260</strain>
    </source>
</reference>
<dbReference type="GO" id="GO:0003677">
    <property type="term" value="F:DNA binding"/>
    <property type="evidence" value="ECO:0007669"/>
    <property type="project" value="UniProtKB-KW"/>
</dbReference>
<dbReference type="Pfam" id="PF13411">
    <property type="entry name" value="MerR_1"/>
    <property type="match status" value="1"/>
</dbReference>
<dbReference type="Gene3D" id="1.10.1660.10">
    <property type="match status" value="1"/>
</dbReference>
<dbReference type="GO" id="GO:0003700">
    <property type="term" value="F:DNA-binding transcription factor activity"/>
    <property type="evidence" value="ECO:0007669"/>
    <property type="project" value="InterPro"/>
</dbReference>
<gene>
    <name evidence="3" type="ORF">FGF68_03295</name>
</gene>
<evidence type="ECO:0000256" key="1">
    <source>
        <dbReference type="ARBA" id="ARBA00023125"/>
    </source>
</evidence>
<proteinExistence type="predicted"/>
<evidence type="ECO:0000313" key="3">
    <source>
        <dbReference type="EMBL" id="TNJ37448.1"/>
    </source>
</evidence>
<comment type="caution">
    <text evidence="3">The sequence shown here is derived from an EMBL/GenBank/DDBJ whole genome shotgun (WGS) entry which is preliminary data.</text>
</comment>
<dbReference type="EMBL" id="VDCI01000002">
    <property type="protein sequence ID" value="TNJ37448.1"/>
    <property type="molecule type" value="Genomic_DNA"/>
</dbReference>
<dbReference type="SMART" id="SM00422">
    <property type="entry name" value="HTH_MERR"/>
    <property type="match status" value="1"/>
</dbReference>
<keyword evidence="1" id="KW-0238">DNA-binding</keyword>
<organism evidence="3 4">
    <name type="scientific">Prosthecochloris vibrioformis</name>
    <name type="common">Chlorobium vibrioforme</name>
    <dbReference type="NCBI Taxonomy" id="1098"/>
    <lineage>
        <taxon>Bacteria</taxon>
        <taxon>Pseudomonadati</taxon>
        <taxon>Chlorobiota</taxon>
        <taxon>Chlorobiia</taxon>
        <taxon>Chlorobiales</taxon>
        <taxon>Chlorobiaceae</taxon>
        <taxon>Prosthecochloris</taxon>
    </lineage>
</organism>
<dbReference type="RefSeq" id="WP_139626364.1">
    <property type="nucleotide sequence ID" value="NZ_VDCI01000002.1"/>
</dbReference>